<dbReference type="Gene3D" id="3.40.50.150">
    <property type="entry name" value="Vaccinia Virus protein VP39"/>
    <property type="match status" value="1"/>
</dbReference>
<dbReference type="InterPro" id="IPR029063">
    <property type="entry name" value="SAM-dependent_MTases_sf"/>
</dbReference>
<name>A0A178CL93_9EURO</name>
<dbReference type="Pfam" id="PF13489">
    <property type="entry name" value="Methyltransf_23"/>
    <property type="match status" value="1"/>
</dbReference>
<dbReference type="OrthoDB" id="2013972at2759"/>
<accession>A0A178CL93</accession>
<protein>
    <recommendedName>
        <fullName evidence="3">Methyltransferase domain-containing protein</fullName>
    </recommendedName>
</protein>
<gene>
    <name evidence="1" type="ORF">AYO20_08640</name>
</gene>
<evidence type="ECO:0000313" key="1">
    <source>
        <dbReference type="EMBL" id="OAL30678.1"/>
    </source>
</evidence>
<dbReference type="AlphaFoldDB" id="A0A178CL93"/>
<dbReference type="PANTHER" id="PTHR43591:SF24">
    <property type="entry name" value="2-METHOXY-6-POLYPRENYL-1,4-BENZOQUINOL METHYLASE, MITOCHONDRIAL"/>
    <property type="match status" value="1"/>
</dbReference>
<comment type="caution">
    <text evidence="1">The sequence shown here is derived from an EMBL/GenBank/DDBJ whole genome shotgun (WGS) entry which is preliminary data.</text>
</comment>
<reference evidence="1 2" key="1">
    <citation type="submission" date="2016-03" db="EMBL/GenBank/DDBJ databases">
        <title>The draft genome sequence of Fonsecaea nubica causative agent of cutaneous subcutaneous infection in human host.</title>
        <authorList>
            <person name="Costa F."/>
            <person name="Sybren D.H."/>
            <person name="Raittz R.T."/>
            <person name="Weiss V.A."/>
            <person name="Leao A.C."/>
            <person name="Gomes R."/>
            <person name="De Souza E.M."/>
            <person name="Pedrosa F.O."/>
            <person name="Steffens M.B."/>
            <person name="Bombassaro A."/>
            <person name="Tadra-Sfeir M.Z."/>
            <person name="Moreno L.F."/>
            <person name="Najafzadeh M.J."/>
            <person name="Felipe M.S."/>
            <person name="Teixeira M."/>
            <person name="Sun J."/>
            <person name="Xi L."/>
            <person name="Castro M.A."/>
            <person name="Vicente V.A."/>
        </authorList>
    </citation>
    <scope>NUCLEOTIDE SEQUENCE [LARGE SCALE GENOMIC DNA]</scope>
    <source>
        <strain evidence="1 2">CBS 269.64</strain>
    </source>
</reference>
<dbReference type="Proteomes" id="UP000185904">
    <property type="component" value="Unassembled WGS sequence"/>
</dbReference>
<dbReference type="RefSeq" id="XP_022497140.1">
    <property type="nucleotide sequence ID" value="XM_022646916.1"/>
</dbReference>
<dbReference type="GeneID" id="34592043"/>
<dbReference type="CDD" id="cd02440">
    <property type="entry name" value="AdoMet_MTases"/>
    <property type="match status" value="1"/>
</dbReference>
<proteinExistence type="predicted"/>
<dbReference type="PANTHER" id="PTHR43591">
    <property type="entry name" value="METHYLTRANSFERASE"/>
    <property type="match status" value="1"/>
</dbReference>
<evidence type="ECO:0000313" key="2">
    <source>
        <dbReference type="Proteomes" id="UP000185904"/>
    </source>
</evidence>
<dbReference type="EMBL" id="LVCJ01000070">
    <property type="protein sequence ID" value="OAL30678.1"/>
    <property type="molecule type" value="Genomic_DNA"/>
</dbReference>
<keyword evidence="2" id="KW-1185">Reference proteome</keyword>
<dbReference type="GO" id="GO:0008168">
    <property type="term" value="F:methyltransferase activity"/>
    <property type="evidence" value="ECO:0007669"/>
    <property type="project" value="TreeGrafter"/>
</dbReference>
<sequence length="356" mass="40184">MATAGLDLHEAGSSAVVDAAVSGDVTILVDEEATERDSAYGDELYLDLSLHRYANALLTQVRSAYTASLTSSVNTFMMQYGRIYHAFRDHQGNMLPSDEQEMKRLDLHHALMLWLLDSHLHYAPIGSEPQRVLDLGTGTGNWAVDFADLYPTAEVIGTDLTPIQSTFVPPNLRFIIDDFEDEWAYDDTPFDYIHGRYLASSVRDWPRLVRQSFENLKPGGWVEFQEWDTHIYSKDDSLAEDAALFKFHHYTCGRRTAAGYDSQPGPKVEGWLRDAGFTNVQAVKLPIPLGIWPKDNKYKQVGICNYLQFQAGMEGIALGCLARTAEDPWSIEEVQVLLAETRRDMKNPKIHGQYDL</sequence>
<evidence type="ECO:0008006" key="3">
    <source>
        <dbReference type="Google" id="ProtNLM"/>
    </source>
</evidence>
<organism evidence="1 2">
    <name type="scientific">Fonsecaea nubica</name>
    <dbReference type="NCBI Taxonomy" id="856822"/>
    <lineage>
        <taxon>Eukaryota</taxon>
        <taxon>Fungi</taxon>
        <taxon>Dikarya</taxon>
        <taxon>Ascomycota</taxon>
        <taxon>Pezizomycotina</taxon>
        <taxon>Eurotiomycetes</taxon>
        <taxon>Chaetothyriomycetidae</taxon>
        <taxon>Chaetothyriales</taxon>
        <taxon>Herpotrichiellaceae</taxon>
        <taxon>Fonsecaea</taxon>
    </lineage>
</organism>
<dbReference type="SUPFAM" id="SSF53335">
    <property type="entry name" value="S-adenosyl-L-methionine-dependent methyltransferases"/>
    <property type="match status" value="1"/>
</dbReference>